<feature type="compositionally biased region" description="Polar residues" evidence="10">
    <location>
        <begin position="778"/>
        <end position="787"/>
    </location>
</feature>
<dbReference type="FunFam" id="1.25.40.20:FF:000008">
    <property type="entry name" value="Apoptosis-stimulating of p53 protein 2 isoform 1"/>
    <property type="match status" value="1"/>
</dbReference>
<comment type="caution">
    <text evidence="12">The sequence shown here is derived from an EMBL/GenBank/DDBJ whole genome shotgun (WGS) entry which is preliminary data.</text>
</comment>
<feature type="compositionally biased region" description="Polar residues" evidence="10">
    <location>
        <begin position="437"/>
        <end position="447"/>
    </location>
</feature>
<evidence type="ECO:0000256" key="2">
    <source>
        <dbReference type="ARBA" id="ARBA00022443"/>
    </source>
</evidence>
<dbReference type="InterPro" id="IPR002110">
    <property type="entry name" value="Ankyrin_rpt"/>
</dbReference>
<keyword evidence="3" id="KW-0053">Apoptosis</keyword>
<feature type="compositionally biased region" description="Pro residues" evidence="10">
    <location>
        <begin position="788"/>
        <end position="799"/>
    </location>
</feature>
<keyword evidence="2 8" id="KW-0728">SH3 domain</keyword>
<dbReference type="CDD" id="cd11807">
    <property type="entry name" value="SH3_ASPP"/>
    <property type="match status" value="1"/>
</dbReference>
<dbReference type="PROSITE" id="PS50297">
    <property type="entry name" value="ANK_REP_REGION"/>
    <property type="match status" value="2"/>
</dbReference>
<dbReference type="EMBL" id="CARXXK010000001">
    <property type="protein sequence ID" value="CAI6349715.1"/>
    <property type="molecule type" value="Genomic_DNA"/>
</dbReference>
<dbReference type="PROSITE" id="PS50088">
    <property type="entry name" value="ANK_REPEAT"/>
    <property type="match status" value="2"/>
</dbReference>
<feature type="region of interest" description="Disordered" evidence="10">
    <location>
        <begin position="14"/>
        <end position="40"/>
    </location>
</feature>
<dbReference type="SMART" id="SM00248">
    <property type="entry name" value="ANK"/>
    <property type="match status" value="2"/>
</dbReference>
<organism evidence="12 13">
    <name type="scientific">Macrosiphum euphorbiae</name>
    <name type="common">potato aphid</name>
    <dbReference type="NCBI Taxonomy" id="13131"/>
    <lineage>
        <taxon>Eukaryota</taxon>
        <taxon>Metazoa</taxon>
        <taxon>Ecdysozoa</taxon>
        <taxon>Arthropoda</taxon>
        <taxon>Hexapoda</taxon>
        <taxon>Insecta</taxon>
        <taxon>Pterygota</taxon>
        <taxon>Neoptera</taxon>
        <taxon>Paraneoptera</taxon>
        <taxon>Hemiptera</taxon>
        <taxon>Sternorrhyncha</taxon>
        <taxon>Aphidomorpha</taxon>
        <taxon>Aphidoidea</taxon>
        <taxon>Aphididae</taxon>
        <taxon>Macrosiphini</taxon>
        <taxon>Macrosiphum</taxon>
    </lineage>
</organism>
<evidence type="ECO:0000256" key="3">
    <source>
        <dbReference type="ARBA" id="ARBA00022703"/>
    </source>
</evidence>
<keyword evidence="4" id="KW-0677">Repeat</keyword>
<name>A0AAV0W0S7_9HEMI</name>
<dbReference type="SMART" id="SM00326">
    <property type="entry name" value="SH3"/>
    <property type="match status" value="1"/>
</dbReference>
<feature type="repeat" description="ANK" evidence="7">
    <location>
        <begin position="1093"/>
        <end position="1125"/>
    </location>
</feature>
<evidence type="ECO:0000256" key="6">
    <source>
        <dbReference type="ARBA" id="ARBA00023242"/>
    </source>
</evidence>
<dbReference type="GO" id="GO:0006915">
    <property type="term" value="P:apoptotic process"/>
    <property type="evidence" value="ECO:0007669"/>
    <property type="project" value="UniProtKB-KW"/>
</dbReference>
<feature type="domain" description="SH3" evidence="11">
    <location>
        <begin position="1159"/>
        <end position="1221"/>
    </location>
</feature>
<keyword evidence="13" id="KW-1185">Reference proteome</keyword>
<dbReference type="Gene3D" id="1.25.40.20">
    <property type="entry name" value="Ankyrin repeat-containing domain"/>
    <property type="match status" value="1"/>
</dbReference>
<evidence type="ECO:0000256" key="9">
    <source>
        <dbReference type="SAM" id="Coils"/>
    </source>
</evidence>
<evidence type="ECO:0000256" key="4">
    <source>
        <dbReference type="ARBA" id="ARBA00022737"/>
    </source>
</evidence>
<evidence type="ECO:0000256" key="10">
    <source>
        <dbReference type="SAM" id="MobiDB-lite"/>
    </source>
</evidence>
<feature type="compositionally biased region" description="Pro residues" evidence="10">
    <location>
        <begin position="655"/>
        <end position="675"/>
    </location>
</feature>
<proteinExistence type="predicted"/>
<evidence type="ECO:0000313" key="12">
    <source>
        <dbReference type="EMBL" id="CAI6349715.1"/>
    </source>
</evidence>
<feature type="region of interest" description="Disordered" evidence="10">
    <location>
        <begin position="289"/>
        <end position="309"/>
    </location>
</feature>
<dbReference type="SUPFAM" id="SSF48403">
    <property type="entry name" value="Ankyrin repeat"/>
    <property type="match status" value="1"/>
</dbReference>
<dbReference type="InterPro" id="IPR001452">
    <property type="entry name" value="SH3_domain"/>
</dbReference>
<keyword evidence="9" id="KW-0175">Coiled coil</keyword>
<keyword evidence="6" id="KW-0539">Nucleus</keyword>
<dbReference type="PROSITE" id="PS50002">
    <property type="entry name" value="SH3"/>
    <property type="match status" value="1"/>
</dbReference>
<dbReference type="AlphaFoldDB" id="A0AAV0W0S7"/>
<feature type="region of interest" description="Disordered" evidence="10">
    <location>
        <begin position="636"/>
        <end position="836"/>
    </location>
</feature>
<evidence type="ECO:0000259" key="11">
    <source>
        <dbReference type="PROSITE" id="PS50002"/>
    </source>
</evidence>
<feature type="compositionally biased region" description="Low complexity" evidence="10">
    <location>
        <begin position="466"/>
        <end position="478"/>
    </location>
</feature>
<feature type="region of interest" description="Disordered" evidence="10">
    <location>
        <begin position="437"/>
        <end position="481"/>
    </location>
</feature>
<dbReference type="SUPFAM" id="SSF50044">
    <property type="entry name" value="SH3-domain"/>
    <property type="match status" value="1"/>
</dbReference>
<dbReference type="Pfam" id="PF12796">
    <property type="entry name" value="Ank_2"/>
    <property type="match status" value="1"/>
</dbReference>
<feature type="compositionally biased region" description="Gly residues" evidence="10">
    <location>
        <begin position="957"/>
        <end position="967"/>
    </location>
</feature>
<dbReference type="Pfam" id="PF00018">
    <property type="entry name" value="SH3_1"/>
    <property type="match status" value="1"/>
</dbReference>
<feature type="repeat" description="ANK" evidence="7">
    <location>
        <begin position="1060"/>
        <end position="1092"/>
    </location>
</feature>
<reference evidence="12 13" key="1">
    <citation type="submission" date="2023-01" db="EMBL/GenBank/DDBJ databases">
        <authorList>
            <person name="Whitehead M."/>
        </authorList>
    </citation>
    <scope>NUCLEOTIDE SEQUENCE [LARGE SCALE GENOMIC DNA]</scope>
</reference>
<sequence>MGIFRCPLIRFSQRRARQRRLPEETSPRSPPEGTSKPLHDGATVVPAVLSSPLPQTPAARTTIRTTIRTTTHNAAASFARKLPTSGETGTELTVRELEEMACRQQHQIESQRQLLAAKEQRLRYLKQHDAKHHQVAAEHDRLRRLRDRVEAQEQKLRKLRALRGQVDQTKLNNATLTSDLESIRALFNEKEKELTMAVAKVDELTRQLEDVHKGRGHAQPTSPASIELDKLRAELLYRNKLGEQQTARLVQQREVLSKRQEEMASIDRRISELQARLHRKRLLNQQLANQIQANKPGQNNRSLGGPGKQMMPLCDGKMNGGGGNVAAIEPFNHIPDAMSKNSMLRKSEDNILSHATVDGDPQSYGGRSARPELKSLSQQPLVQKPMVDPYQQHYQSSNNNYKIEQQSNGNPGDLAYFGGSKFDPKYQTLPYNTKFSPLANYSGNQPALQHHQHQQQQQLQHHHHQQQQQQQQQNQHQQWFGQHDDMSEDINRDLVNNNYGADQKLNGTAQSKKSVLAGQVLTNLGQNLQMQSSSRPINAQVYHTKPLSSSNHASQRPLNYSVHHPPVLVTRSQPVGGTGIINHQKPTSSVSPIYQTSSTKVQPVQPQVLNSVAANQVVPKESIQPIRLGTVVAAESEQPVGVERAGSPPTVGKPALPPKPPPPLVKTCTPPPPPRQNAYHHHIPQYNQPDPSLEDGGLGGAGSGRAYYTDCRPAPLQKDLTPPPPRIPNGGITGAPVKSGFGNLVDSSESDNSSSSASMRCTIGSNAKSGEHLLDSVRSVNISTTKGTPPPPPPPPQPQPQESSATTATSPTEPVGVKDQQQLQPPPQEAKLPSRLPSLLLSRTTSYPVTDIVGSESKVNNNNNNNNNLHHHLLHHNHNNINNNHQQLQHRISVAPPQQQQQPAQAPSAIATSTISTTSTVRQLDPQAAAVDETDRARAVSVAQRIDELETRFGGGGSSIGVVGCGGSSSTDDNSTSNHSSSSPDSGQDSGRDDISVECRNRLVVRKKGNLKESGGSIGHKRRVSFDPLALLLDASLEGELELVMRTAEQVGDPSAANDEGITALHNAICAGHIDIVKFLVKFGCDVNAQDSDGWTPLHCAASCNNLAMVRFLVEHGACIFATTLSDQETAAEKCEEDEEGFDGCSEFLYSVQEKLGIMNNGAVYSVFGYEAHNQDELTFDDGDRIVVLRKGDDTEREWWWSRIDDREGYVPRNLLGLYPRVIGGKKSVTE</sequence>
<accession>A0AAV0W0S7</accession>
<evidence type="ECO:0000256" key="5">
    <source>
        <dbReference type="ARBA" id="ARBA00023043"/>
    </source>
</evidence>
<dbReference type="PANTHER" id="PTHR24131:SF10">
    <property type="entry name" value="ANKYRIN-REPEAT, SH3-DOMAIN, AND PROLINE-RICH-REGION CONTAINING PROTEIN, ISOFORM B"/>
    <property type="match status" value="1"/>
</dbReference>
<dbReference type="InterPro" id="IPR047163">
    <property type="entry name" value="ASPP1/2"/>
</dbReference>
<dbReference type="GO" id="GO:0005634">
    <property type="term" value="C:nucleus"/>
    <property type="evidence" value="ECO:0007669"/>
    <property type="project" value="UniProtKB-SubCell"/>
</dbReference>
<dbReference type="Proteomes" id="UP001160148">
    <property type="component" value="Unassembled WGS sequence"/>
</dbReference>
<feature type="region of interest" description="Disordered" evidence="10">
    <location>
        <begin position="957"/>
        <end position="994"/>
    </location>
</feature>
<dbReference type="GO" id="GO:0042981">
    <property type="term" value="P:regulation of apoptotic process"/>
    <property type="evidence" value="ECO:0007669"/>
    <property type="project" value="InterPro"/>
</dbReference>
<gene>
    <name evidence="12" type="ORF">MEUPH1_LOCUS6245</name>
</gene>
<evidence type="ECO:0000256" key="1">
    <source>
        <dbReference type="ARBA" id="ARBA00004123"/>
    </source>
</evidence>
<feature type="compositionally biased region" description="Low complexity" evidence="10">
    <location>
        <begin position="968"/>
        <end position="989"/>
    </location>
</feature>
<dbReference type="PANTHER" id="PTHR24131">
    <property type="entry name" value="APOPTOSIS-STIMULATING OF P53 PROTEIN"/>
    <property type="match status" value="1"/>
</dbReference>
<feature type="compositionally biased region" description="Low complexity" evidence="10">
    <location>
        <begin position="800"/>
        <end position="814"/>
    </location>
</feature>
<feature type="coiled-coil region" evidence="9">
    <location>
        <begin position="135"/>
        <end position="162"/>
    </location>
</feature>
<evidence type="ECO:0000256" key="7">
    <source>
        <dbReference type="PROSITE-ProRule" id="PRU00023"/>
    </source>
</evidence>
<dbReference type="GO" id="GO:0002039">
    <property type="term" value="F:p53 binding"/>
    <property type="evidence" value="ECO:0007669"/>
    <property type="project" value="InterPro"/>
</dbReference>
<comment type="subcellular location">
    <subcellularLocation>
        <location evidence="1">Nucleus</location>
    </subcellularLocation>
</comment>
<dbReference type="InterPro" id="IPR036028">
    <property type="entry name" value="SH3-like_dom_sf"/>
</dbReference>
<protein>
    <recommendedName>
        <fullName evidence="11">SH3 domain-containing protein</fullName>
    </recommendedName>
</protein>
<dbReference type="InterPro" id="IPR036770">
    <property type="entry name" value="Ankyrin_rpt-contain_sf"/>
</dbReference>
<keyword evidence="5 7" id="KW-0040">ANK repeat</keyword>
<evidence type="ECO:0000256" key="8">
    <source>
        <dbReference type="PROSITE-ProRule" id="PRU00192"/>
    </source>
</evidence>
<evidence type="ECO:0000313" key="13">
    <source>
        <dbReference type="Proteomes" id="UP001160148"/>
    </source>
</evidence>